<sequence length="280" mass="29647">MLLGRCRRRVALFDEGRPRNEMSSRVNCFLGIPASSPVEILQTGRGQVAAYPNVSMFKDGIEQLEQSNGIFRVVSKGGGHFHCRAMVIATGLIDSLPDIPGMAECYGKSVFPCPYCDGWENADGQLAVIGSGKPAADLAAELLLWSDSVALFVTGQALDDGLRKRLQSLGVTVHASPVLKLRNDSGKVSALELGDGTVIGCTAIFLVATQIQHHDFLDRMGCNLTDGGQAECDDAGRTPMPGLFVAGNASSGLQLAMIAAADGLKCAVAANEWLLQQDQP</sequence>
<evidence type="ECO:0000256" key="2">
    <source>
        <dbReference type="ARBA" id="ARBA00023002"/>
    </source>
</evidence>
<keyword evidence="5" id="KW-1185">Reference proteome</keyword>
<dbReference type="PRINTS" id="PR00368">
    <property type="entry name" value="FADPNR"/>
</dbReference>
<gene>
    <name evidence="4" type="ORF">OKA05_24985</name>
</gene>
<name>A0ABT3GQQ1_9BACT</name>
<dbReference type="SUPFAM" id="SSF51905">
    <property type="entry name" value="FAD/NAD(P)-binding domain"/>
    <property type="match status" value="1"/>
</dbReference>
<dbReference type="Gene3D" id="3.50.50.60">
    <property type="entry name" value="FAD/NAD(P)-binding domain"/>
    <property type="match status" value="2"/>
</dbReference>
<protein>
    <submittedName>
        <fullName evidence="4">NAD(P)/FAD-dependent oxidoreductase</fullName>
    </submittedName>
</protein>
<dbReference type="EMBL" id="JAPDDT010000018">
    <property type="protein sequence ID" value="MCW1925838.1"/>
    <property type="molecule type" value="Genomic_DNA"/>
</dbReference>
<dbReference type="Pfam" id="PF07992">
    <property type="entry name" value="Pyr_redox_2"/>
    <property type="match status" value="1"/>
</dbReference>
<reference evidence="4 5" key="1">
    <citation type="submission" date="2022-10" db="EMBL/GenBank/DDBJ databases">
        <title>Luteolibacter arcticus strain CCTCC AB 2014275, whole genome shotgun sequencing project.</title>
        <authorList>
            <person name="Zhao G."/>
            <person name="Shen L."/>
        </authorList>
    </citation>
    <scope>NUCLEOTIDE SEQUENCE [LARGE SCALE GENOMIC DNA]</scope>
    <source>
        <strain evidence="4 5">CCTCC AB 2014275</strain>
    </source>
</reference>
<dbReference type="RefSeq" id="WP_264490018.1">
    <property type="nucleotide sequence ID" value="NZ_JAPDDT010000018.1"/>
</dbReference>
<accession>A0ABT3GQQ1</accession>
<dbReference type="PANTHER" id="PTHR48105">
    <property type="entry name" value="THIOREDOXIN REDUCTASE 1-RELATED-RELATED"/>
    <property type="match status" value="1"/>
</dbReference>
<feature type="domain" description="FAD/NAD(P)-binding" evidence="3">
    <location>
        <begin position="61"/>
        <end position="263"/>
    </location>
</feature>
<dbReference type="InterPro" id="IPR050097">
    <property type="entry name" value="Ferredoxin-NADP_redctase_2"/>
</dbReference>
<evidence type="ECO:0000313" key="4">
    <source>
        <dbReference type="EMBL" id="MCW1925838.1"/>
    </source>
</evidence>
<organism evidence="4 5">
    <name type="scientific">Luteolibacter arcticus</name>
    <dbReference type="NCBI Taxonomy" id="1581411"/>
    <lineage>
        <taxon>Bacteria</taxon>
        <taxon>Pseudomonadati</taxon>
        <taxon>Verrucomicrobiota</taxon>
        <taxon>Verrucomicrobiia</taxon>
        <taxon>Verrucomicrobiales</taxon>
        <taxon>Verrucomicrobiaceae</taxon>
        <taxon>Luteolibacter</taxon>
    </lineage>
</organism>
<comment type="caution">
    <text evidence="4">The sequence shown here is derived from an EMBL/GenBank/DDBJ whole genome shotgun (WGS) entry which is preliminary data.</text>
</comment>
<dbReference type="InterPro" id="IPR036188">
    <property type="entry name" value="FAD/NAD-bd_sf"/>
</dbReference>
<dbReference type="InterPro" id="IPR023753">
    <property type="entry name" value="FAD/NAD-binding_dom"/>
</dbReference>
<keyword evidence="2" id="KW-0560">Oxidoreductase</keyword>
<evidence type="ECO:0000256" key="1">
    <source>
        <dbReference type="ARBA" id="ARBA00022630"/>
    </source>
</evidence>
<evidence type="ECO:0000259" key="3">
    <source>
        <dbReference type="Pfam" id="PF07992"/>
    </source>
</evidence>
<dbReference type="PRINTS" id="PR00469">
    <property type="entry name" value="PNDRDTASEII"/>
</dbReference>
<evidence type="ECO:0000313" key="5">
    <source>
        <dbReference type="Proteomes" id="UP001320876"/>
    </source>
</evidence>
<keyword evidence="1" id="KW-0285">Flavoprotein</keyword>
<dbReference type="Proteomes" id="UP001320876">
    <property type="component" value="Unassembled WGS sequence"/>
</dbReference>
<proteinExistence type="predicted"/>